<dbReference type="OrthoDB" id="567237at2759"/>
<evidence type="ECO:0000313" key="5">
    <source>
        <dbReference type="Proteomes" id="UP000279259"/>
    </source>
</evidence>
<dbReference type="SUPFAM" id="SSF55961">
    <property type="entry name" value="Bet v1-like"/>
    <property type="match status" value="1"/>
</dbReference>
<dbReference type="STRING" id="1890683.A0A427Y8K4"/>
<dbReference type="InterPro" id="IPR015310">
    <property type="entry name" value="AHSA1-like_N"/>
</dbReference>
<evidence type="ECO:0000256" key="2">
    <source>
        <dbReference type="SAM" id="MobiDB-lite"/>
    </source>
</evidence>
<dbReference type="Gene3D" id="3.15.10.20">
    <property type="entry name" value="Activator of Hsp90 ATPase Aha1, N-terminal domain"/>
    <property type="match status" value="1"/>
</dbReference>
<evidence type="ECO:0000313" key="4">
    <source>
        <dbReference type="EMBL" id="RSH87428.1"/>
    </source>
</evidence>
<feature type="compositionally biased region" description="Low complexity" evidence="2">
    <location>
        <begin position="172"/>
        <end position="205"/>
    </location>
</feature>
<feature type="compositionally biased region" description="Low complexity" evidence="2">
    <location>
        <begin position="360"/>
        <end position="373"/>
    </location>
</feature>
<dbReference type="GO" id="GO:0051087">
    <property type="term" value="F:protein-folding chaperone binding"/>
    <property type="evidence" value="ECO:0007669"/>
    <property type="project" value="InterPro"/>
</dbReference>
<evidence type="ECO:0000259" key="3">
    <source>
        <dbReference type="SMART" id="SM01000"/>
    </source>
</evidence>
<proteinExistence type="inferred from homology"/>
<feature type="region of interest" description="Disordered" evidence="2">
    <location>
        <begin position="172"/>
        <end position="218"/>
    </location>
</feature>
<dbReference type="GO" id="GO:0001671">
    <property type="term" value="F:ATPase activator activity"/>
    <property type="evidence" value="ECO:0007669"/>
    <property type="project" value="InterPro"/>
</dbReference>
<dbReference type="Pfam" id="PF08327">
    <property type="entry name" value="AHSA1"/>
    <property type="match status" value="1"/>
</dbReference>
<dbReference type="Proteomes" id="UP000279259">
    <property type="component" value="Unassembled WGS sequence"/>
</dbReference>
<accession>A0A427Y8K4</accession>
<comment type="caution">
    <text evidence="4">The sequence shown here is derived from an EMBL/GenBank/DDBJ whole genome shotgun (WGS) entry which is preliminary data.</text>
</comment>
<dbReference type="SMART" id="SM01000">
    <property type="entry name" value="Aha1_N"/>
    <property type="match status" value="1"/>
</dbReference>
<reference evidence="4 5" key="1">
    <citation type="submission" date="2018-11" db="EMBL/GenBank/DDBJ databases">
        <title>Genome sequence of Saitozyma podzolica DSM 27192.</title>
        <authorList>
            <person name="Aliyu H."/>
            <person name="Gorte O."/>
            <person name="Ochsenreither K."/>
        </authorList>
    </citation>
    <scope>NUCLEOTIDE SEQUENCE [LARGE SCALE GENOMIC DNA]</scope>
    <source>
        <strain evidence="4 5">DSM 27192</strain>
    </source>
</reference>
<name>A0A427Y8K4_9TREE</name>
<dbReference type="EMBL" id="RSCD01000017">
    <property type="protein sequence ID" value="RSH87428.1"/>
    <property type="molecule type" value="Genomic_DNA"/>
</dbReference>
<dbReference type="CDD" id="cd08892">
    <property type="entry name" value="SRPBCC_Aha1"/>
    <property type="match status" value="1"/>
</dbReference>
<dbReference type="InterPro" id="IPR013538">
    <property type="entry name" value="ASHA1/2-like_C"/>
</dbReference>
<dbReference type="GO" id="GO:0006457">
    <property type="term" value="P:protein folding"/>
    <property type="evidence" value="ECO:0007669"/>
    <property type="project" value="TreeGrafter"/>
</dbReference>
<comment type="similarity">
    <text evidence="1">Belongs to the AHA1 family.</text>
</comment>
<organism evidence="4 5">
    <name type="scientific">Saitozyma podzolica</name>
    <dbReference type="NCBI Taxonomy" id="1890683"/>
    <lineage>
        <taxon>Eukaryota</taxon>
        <taxon>Fungi</taxon>
        <taxon>Dikarya</taxon>
        <taxon>Basidiomycota</taxon>
        <taxon>Agaricomycotina</taxon>
        <taxon>Tremellomycetes</taxon>
        <taxon>Tremellales</taxon>
        <taxon>Trimorphomycetaceae</taxon>
        <taxon>Saitozyma</taxon>
    </lineage>
</organism>
<protein>
    <recommendedName>
        <fullName evidence="3">Activator of Hsp90 ATPase AHSA1-like N-terminal domain-containing protein</fullName>
    </recommendedName>
</protein>
<dbReference type="InterPro" id="IPR036338">
    <property type="entry name" value="Aha1"/>
</dbReference>
<evidence type="ECO:0000256" key="1">
    <source>
        <dbReference type="ARBA" id="ARBA00006817"/>
    </source>
</evidence>
<sequence>MSKYGPEQVSGNAQPLTAFQQSYHWRNKNCRTWAHDWVKRSLPGLKVHGDGIDAEVTEITNVSGDCDLGQRKGKLLTIYDLEVEAKWVGKKGEDAVDGTLKITEFGHEAIDGLSEYEYALSATDAPSRDPVLSYARRAFPPVLTDKLNSFRTELLAAHGSVAAEAAAAAGISPSASGTSTPISAAGGSSSSAPAAAPPAAKAATPAPAPKEEKKKVGGTAVVQAEANLQASADDIWGLLTDQNRIPMWSRSPAKMTLQPGADFELFDKNVRGKIVSSDPPKQLVKSWQPKSPNWPSDHFATLTITLNQGSDSTAVTFKLEGVPVGQESDIERALDTFYIRGLKQMGLVLSVSFRNYRTFPSSASASSTPSRARAGAKRRPPRPTGGSVWQYASSPQLLGAAALMGLSAVLAGLVASSFSSSRSTS</sequence>
<dbReference type="PANTHER" id="PTHR13009">
    <property type="entry name" value="HEAT SHOCK PROTEIN 90 HSP90 CO-CHAPERONE AHA-1"/>
    <property type="match status" value="1"/>
</dbReference>
<dbReference type="SUPFAM" id="SSF103111">
    <property type="entry name" value="Activator of Hsp90 ATPase, Aha1"/>
    <property type="match status" value="1"/>
</dbReference>
<dbReference type="AlphaFoldDB" id="A0A427Y8K4"/>
<feature type="region of interest" description="Disordered" evidence="2">
    <location>
        <begin position="359"/>
        <end position="388"/>
    </location>
</feature>
<dbReference type="Pfam" id="PF09229">
    <property type="entry name" value="Aha1_N"/>
    <property type="match status" value="1"/>
</dbReference>
<dbReference type="GO" id="GO:0005829">
    <property type="term" value="C:cytosol"/>
    <property type="evidence" value="ECO:0007669"/>
    <property type="project" value="TreeGrafter"/>
</dbReference>
<keyword evidence="5" id="KW-1185">Reference proteome</keyword>
<dbReference type="InterPro" id="IPR023393">
    <property type="entry name" value="START-like_dom_sf"/>
</dbReference>
<dbReference type="PANTHER" id="PTHR13009:SF22">
    <property type="entry name" value="LD43819P"/>
    <property type="match status" value="1"/>
</dbReference>
<dbReference type="Gene3D" id="3.30.530.20">
    <property type="match status" value="1"/>
</dbReference>
<feature type="domain" description="Activator of Hsp90 ATPase AHSA1-like N-terminal" evidence="3">
    <location>
        <begin position="27"/>
        <end position="160"/>
    </location>
</feature>
<gene>
    <name evidence="4" type="ORF">EHS25_003338</name>
</gene>